<dbReference type="Proteomes" id="UP001597548">
    <property type="component" value="Unassembled WGS sequence"/>
</dbReference>
<evidence type="ECO:0000313" key="2">
    <source>
        <dbReference type="Proteomes" id="UP001597548"/>
    </source>
</evidence>
<keyword evidence="2" id="KW-1185">Reference proteome</keyword>
<gene>
    <name evidence="1" type="ORF">ACFS29_14375</name>
</gene>
<name>A0ABW5ZV72_9FLAO</name>
<dbReference type="EMBL" id="JBHUOS010000010">
    <property type="protein sequence ID" value="MFD2916837.1"/>
    <property type="molecule type" value="Genomic_DNA"/>
</dbReference>
<organism evidence="1 2">
    <name type="scientific">Psychroserpens luteus</name>
    <dbReference type="NCBI Taxonomy" id="1434066"/>
    <lineage>
        <taxon>Bacteria</taxon>
        <taxon>Pseudomonadati</taxon>
        <taxon>Bacteroidota</taxon>
        <taxon>Flavobacteriia</taxon>
        <taxon>Flavobacteriales</taxon>
        <taxon>Flavobacteriaceae</taxon>
        <taxon>Psychroserpens</taxon>
    </lineage>
</organism>
<sequence>MIRLTQPIEIEVCHRYKKLYSIDGLQLTEDDDTSITFKTYAQMATYLGISRQALYNKIRVNMHLLDVLADQIKRKNDNR</sequence>
<evidence type="ECO:0000313" key="1">
    <source>
        <dbReference type="EMBL" id="MFD2916837.1"/>
    </source>
</evidence>
<proteinExistence type="predicted"/>
<protein>
    <submittedName>
        <fullName evidence="1">Uncharacterized protein</fullName>
    </submittedName>
</protein>
<reference evidence="2" key="1">
    <citation type="journal article" date="2019" name="Int. J. Syst. Evol. Microbiol.">
        <title>The Global Catalogue of Microorganisms (GCM) 10K type strain sequencing project: providing services to taxonomists for standard genome sequencing and annotation.</title>
        <authorList>
            <consortium name="The Broad Institute Genomics Platform"/>
            <consortium name="The Broad Institute Genome Sequencing Center for Infectious Disease"/>
            <person name="Wu L."/>
            <person name="Ma J."/>
        </authorList>
    </citation>
    <scope>NUCLEOTIDE SEQUENCE [LARGE SCALE GENOMIC DNA]</scope>
    <source>
        <strain evidence="2">KCTC 32514</strain>
    </source>
</reference>
<comment type="caution">
    <text evidence="1">The sequence shown here is derived from an EMBL/GenBank/DDBJ whole genome shotgun (WGS) entry which is preliminary data.</text>
</comment>
<dbReference type="RefSeq" id="WP_194506303.1">
    <property type="nucleotide sequence ID" value="NZ_JADILU010000001.1"/>
</dbReference>
<accession>A0ABW5ZV72</accession>